<reference evidence="2" key="1">
    <citation type="submission" date="2013-03" db="EMBL/GenBank/DDBJ databases">
        <title>The Genome Sequence of Anopheles christyi ACHKN1017.</title>
        <authorList>
            <consortium name="The Broad Institute Genomics Platform"/>
            <person name="Neafsey D.E."/>
            <person name="Besansky N."/>
            <person name="Walker B."/>
            <person name="Young S.K."/>
            <person name="Zeng Q."/>
            <person name="Gargeya S."/>
            <person name="Fitzgerald M."/>
            <person name="Haas B."/>
            <person name="Abouelleil A."/>
            <person name="Allen A.W."/>
            <person name="Alvarado L."/>
            <person name="Arachchi H.M."/>
            <person name="Berlin A.M."/>
            <person name="Chapman S.B."/>
            <person name="Gainer-Dewar J."/>
            <person name="Goldberg J."/>
            <person name="Griggs A."/>
            <person name="Gujja S."/>
            <person name="Hansen M."/>
            <person name="Howarth C."/>
            <person name="Imamovic A."/>
            <person name="Ireland A."/>
            <person name="Larimer J."/>
            <person name="McCowan C."/>
            <person name="Murphy C."/>
            <person name="Pearson M."/>
            <person name="Poon T.W."/>
            <person name="Priest M."/>
            <person name="Roberts A."/>
            <person name="Saif S."/>
            <person name="Shea T."/>
            <person name="Sisk P."/>
            <person name="Sykes S."/>
            <person name="Wortman J."/>
            <person name="Nusbaum C."/>
            <person name="Birren B."/>
        </authorList>
    </citation>
    <scope>NUCLEOTIDE SEQUENCE [LARGE SCALE GENOMIC DNA]</scope>
    <source>
        <strain evidence="2">ACHKN1017</strain>
    </source>
</reference>
<dbReference type="AlphaFoldDB" id="A0A182JTG8"/>
<keyword evidence="2" id="KW-1185">Reference proteome</keyword>
<proteinExistence type="predicted"/>
<protein>
    <submittedName>
        <fullName evidence="1">Uncharacterized protein</fullName>
    </submittedName>
</protein>
<reference evidence="1" key="2">
    <citation type="submission" date="2020-05" db="UniProtKB">
        <authorList>
            <consortium name="EnsemblMetazoa"/>
        </authorList>
    </citation>
    <scope>IDENTIFICATION</scope>
    <source>
        <strain evidence="1">ACHKN1017</strain>
    </source>
</reference>
<dbReference type="Proteomes" id="UP000075881">
    <property type="component" value="Unassembled WGS sequence"/>
</dbReference>
<evidence type="ECO:0000313" key="2">
    <source>
        <dbReference type="Proteomes" id="UP000075881"/>
    </source>
</evidence>
<sequence length="90" mass="10481">MNVELRDFEISDSETELLIEPATARANRLNGRSFRNRRQESFKLGSFLKKLNVIFQVSLFTLLLIAFRENSSLKNRNCCASPFRMSRSCF</sequence>
<organism evidence="1 2">
    <name type="scientific">Anopheles christyi</name>
    <dbReference type="NCBI Taxonomy" id="43041"/>
    <lineage>
        <taxon>Eukaryota</taxon>
        <taxon>Metazoa</taxon>
        <taxon>Ecdysozoa</taxon>
        <taxon>Arthropoda</taxon>
        <taxon>Hexapoda</taxon>
        <taxon>Insecta</taxon>
        <taxon>Pterygota</taxon>
        <taxon>Neoptera</taxon>
        <taxon>Endopterygota</taxon>
        <taxon>Diptera</taxon>
        <taxon>Nematocera</taxon>
        <taxon>Culicoidea</taxon>
        <taxon>Culicidae</taxon>
        <taxon>Anophelinae</taxon>
        <taxon>Anopheles</taxon>
    </lineage>
</organism>
<name>A0A182JTG8_9DIPT</name>
<accession>A0A182JTG8</accession>
<dbReference type="VEuPathDB" id="VectorBase:ACHR001800"/>
<dbReference type="EnsemblMetazoa" id="ACHR001800-RA">
    <property type="protein sequence ID" value="ACHR001800-PA"/>
    <property type="gene ID" value="ACHR001800"/>
</dbReference>
<evidence type="ECO:0000313" key="1">
    <source>
        <dbReference type="EnsemblMetazoa" id="ACHR001800-PA"/>
    </source>
</evidence>